<evidence type="ECO:0000256" key="5">
    <source>
        <dbReference type="SAM" id="SignalP"/>
    </source>
</evidence>
<dbReference type="Gene3D" id="3.20.20.70">
    <property type="entry name" value="Aldolase class I"/>
    <property type="match status" value="1"/>
</dbReference>
<dbReference type="InterPro" id="IPR002241">
    <property type="entry name" value="Glyco_hydro_27"/>
</dbReference>
<dbReference type="GO" id="GO:0004553">
    <property type="term" value="F:hydrolase activity, hydrolyzing O-glycosyl compounds"/>
    <property type="evidence" value="ECO:0007669"/>
    <property type="project" value="InterPro"/>
</dbReference>
<evidence type="ECO:0000256" key="3">
    <source>
        <dbReference type="ARBA" id="ARBA00022801"/>
    </source>
</evidence>
<evidence type="ECO:0000256" key="2">
    <source>
        <dbReference type="ARBA" id="ARBA00022729"/>
    </source>
</evidence>
<dbReference type="Gene3D" id="2.60.40.10">
    <property type="entry name" value="Immunoglobulins"/>
    <property type="match status" value="1"/>
</dbReference>
<dbReference type="AlphaFoldDB" id="A0A941ENF2"/>
<feature type="chain" id="PRO_5039349935" evidence="5">
    <location>
        <begin position="23"/>
        <end position="746"/>
    </location>
</feature>
<dbReference type="RefSeq" id="WP_212528801.1">
    <property type="nucleotide sequence ID" value="NZ_JAGSOG010000054.1"/>
</dbReference>
<dbReference type="SUPFAM" id="SSF81296">
    <property type="entry name" value="E set domains"/>
    <property type="match status" value="1"/>
</dbReference>
<dbReference type="InterPro" id="IPR014756">
    <property type="entry name" value="Ig_E-set"/>
</dbReference>
<dbReference type="PANTHER" id="PTHR11452">
    <property type="entry name" value="ALPHA-GALACTOSIDASE/ALPHA-N-ACETYLGALACTOSAMINIDASE"/>
    <property type="match status" value="1"/>
</dbReference>
<evidence type="ECO:0000313" key="7">
    <source>
        <dbReference type="EMBL" id="MBR7834280.1"/>
    </source>
</evidence>
<dbReference type="Proteomes" id="UP000675781">
    <property type="component" value="Unassembled WGS sequence"/>
</dbReference>
<proteinExistence type="inferred from homology"/>
<dbReference type="Pfam" id="PF17801">
    <property type="entry name" value="Melibiase_C"/>
    <property type="match status" value="1"/>
</dbReference>
<gene>
    <name evidence="7" type="ORF">KDL01_13475</name>
</gene>
<keyword evidence="3" id="KW-0378">Hydrolase</keyword>
<dbReference type="PROSITE" id="PS51318">
    <property type="entry name" value="TAT"/>
    <property type="match status" value="1"/>
</dbReference>
<dbReference type="InterPro" id="IPR041233">
    <property type="entry name" value="Melibiase_C"/>
</dbReference>
<dbReference type="InterPro" id="IPR013780">
    <property type="entry name" value="Glyco_hydro_b"/>
</dbReference>
<comment type="similarity">
    <text evidence="1">Belongs to the glycosyl hydrolase 27 family.</text>
</comment>
<organism evidence="7 8">
    <name type="scientific">Actinospica durhamensis</name>
    <dbReference type="NCBI Taxonomy" id="1508375"/>
    <lineage>
        <taxon>Bacteria</taxon>
        <taxon>Bacillati</taxon>
        <taxon>Actinomycetota</taxon>
        <taxon>Actinomycetes</taxon>
        <taxon>Catenulisporales</taxon>
        <taxon>Actinospicaceae</taxon>
        <taxon>Actinospica</taxon>
    </lineage>
</organism>
<accession>A0A941ENF2</accession>
<keyword evidence="2 5" id="KW-0732">Signal</keyword>
<dbReference type="InterPro" id="IPR005084">
    <property type="entry name" value="CBM6"/>
</dbReference>
<evidence type="ECO:0000256" key="4">
    <source>
        <dbReference type="ARBA" id="ARBA00023295"/>
    </source>
</evidence>
<feature type="domain" description="CBM6" evidence="6">
    <location>
        <begin position="505"/>
        <end position="639"/>
    </location>
</feature>
<dbReference type="PANTHER" id="PTHR11452:SF33">
    <property type="entry name" value="ALPHA-GALACTOSIDASE 2"/>
    <property type="match status" value="1"/>
</dbReference>
<name>A0A941ENF2_9ACTN</name>
<feature type="signal peptide" evidence="5">
    <location>
        <begin position="1"/>
        <end position="22"/>
    </location>
</feature>
<dbReference type="SUPFAM" id="SSF49785">
    <property type="entry name" value="Galactose-binding domain-like"/>
    <property type="match status" value="1"/>
</dbReference>
<comment type="caution">
    <text evidence="7">The sequence shown here is derived from an EMBL/GenBank/DDBJ whole genome shotgun (WGS) entry which is preliminary data.</text>
</comment>
<dbReference type="PROSITE" id="PS51175">
    <property type="entry name" value="CBM6"/>
    <property type="match status" value="1"/>
</dbReference>
<dbReference type="Gene3D" id="2.60.120.260">
    <property type="entry name" value="Galactose-binding domain-like"/>
    <property type="match status" value="1"/>
</dbReference>
<dbReference type="SUPFAM" id="SSF51445">
    <property type="entry name" value="(Trans)glycosidases"/>
    <property type="match status" value="1"/>
</dbReference>
<evidence type="ECO:0000259" key="6">
    <source>
        <dbReference type="PROSITE" id="PS51175"/>
    </source>
</evidence>
<evidence type="ECO:0000313" key="8">
    <source>
        <dbReference type="Proteomes" id="UP000675781"/>
    </source>
</evidence>
<dbReference type="EMBL" id="JAGSOG010000054">
    <property type="protein sequence ID" value="MBR7834280.1"/>
    <property type="molecule type" value="Genomic_DNA"/>
</dbReference>
<sequence>MNISRRALLLRASGVAAVGSLAALAPREAASARLGGASAAGTEVPLRVALAAASSPTLPSTSRDSVFTRSGPGPQYWTPYSWNYTNNAALPESVWQQNISWVAENLAPYGYTMCCTDGWVDYTQTTNANGYITSYSDSWTNDWSYYATYLGGLGMKLGVYYNPMWVAASAVNDTSITVVGTDIPVANIVNSGDYLNSDGEIYWVNVAAAGAKEYVQGYVDYFKNLGVAFLRTDFWAWYESGFDQNVGTVGVDHGSADYATALSWVAEAAGDAIEISVVMPNLFNDAANEMLYGDTVRIDADMTTGGWAWLSAGRQTWQDDWSQWQNPFLGFTGWAHLSGRGGLILDGDFLALSSFSSTAEQQTAINLFTIAGSQLAITDRVDTIGGDLGLWQNSAVLGVRGQGLVGKPYFYNGDSYSSDSGARDSERWAGQLPDGTWVVALFNRNDTSTVTKTIAFAGDLGVSGSATVYDLWTCATTTGQTQISTALAPHASQLVHVVPAAGSATTYQAAFANWGGGANFNNNHAGYTAMGFVDQLQAANAGASVTFAVDAPTAGSYPITYQYANGSGATSTMTVGVGDEPGNVVTVPFTVDFPSLDTAWTTWGSVSGTVTLTGGTNLITVARTSGDTGAINLNSITVANVPAAPSISAVSPSSAAAGTKVTLTGSHFGAKQGGRYLTFSDNGINWGGPVDVALFTVDSWSDTSITFTVPEPSGTGGVWAVASGTTAAVTVTTRGGTSNSVNLAIS</sequence>
<reference evidence="7" key="1">
    <citation type="submission" date="2021-04" db="EMBL/GenBank/DDBJ databases">
        <title>Genome based classification of Actinospica acidithermotolerans sp. nov., an actinobacterium isolated from an Indonesian hot spring.</title>
        <authorList>
            <person name="Kusuma A.B."/>
            <person name="Putra K.E."/>
            <person name="Nafisah S."/>
            <person name="Loh J."/>
            <person name="Nouioui I."/>
            <person name="Goodfellow M."/>
        </authorList>
    </citation>
    <scope>NUCLEOTIDE SEQUENCE</scope>
    <source>
        <strain evidence="7">CSCA 57</strain>
    </source>
</reference>
<dbReference type="InterPro" id="IPR002909">
    <property type="entry name" value="IPT_dom"/>
</dbReference>
<dbReference type="InterPro" id="IPR017853">
    <property type="entry name" value="GH"/>
</dbReference>
<dbReference type="GO" id="GO:0005975">
    <property type="term" value="P:carbohydrate metabolic process"/>
    <property type="evidence" value="ECO:0007669"/>
    <property type="project" value="InterPro"/>
</dbReference>
<dbReference type="Pfam" id="PF01833">
    <property type="entry name" value="TIG"/>
    <property type="match status" value="1"/>
</dbReference>
<dbReference type="InterPro" id="IPR013785">
    <property type="entry name" value="Aldolase_TIM"/>
</dbReference>
<dbReference type="InterPro" id="IPR013783">
    <property type="entry name" value="Ig-like_fold"/>
</dbReference>
<dbReference type="Pfam" id="PF03422">
    <property type="entry name" value="CBM_6"/>
    <property type="match status" value="1"/>
</dbReference>
<dbReference type="InterPro" id="IPR008979">
    <property type="entry name" value="Galactose-bd-like_sf"/>
</dbReference>
<evidence type="ECO:0000256" key="1">
    <source>
        <dbReference type="ARBA" id="ARBA00009743"/>
    </source>
</evidence>
<dbReference type="SUPFAM" id="SSF51011">
    <property type="entry name" value="Glycosyl hydrolase domain"/>
    <property type="match status" value="1"/>
</dbReference>
<keyword evidence="8" id="KW-1185">Reference proteome</keyword>
<dbReference type="GO" id="GO:0030246">
    <property type="term" value="F:carbohydrate binding"/>
    <property type="evidence" value="ECO:0007669"/>
    <property type="project" value="InterPro"/>
</dbReference>
<dbReference type="Gene3D" id="2.60.40.1180">
    <property type="entry name" value="Golgi alpha-mannosidase II"/>
    <property type="match status" value="1"/>
</dbReference>
<dbReference type="CDD" id="cd04083">
    <property type="entry name" value="CBM35_Lmo2446-like"/>
    <property type="match status" value="1"/>
</dbReference>
<dbReference type="InterPro" id="IPR006311">
    <property type="entry name" value="TAT_signal"/>
</dbReference>
<protein>
    <submittedName>
        <fullName evidence="7">Carbohydrate-binding protein</fullName>
    </submittedName>
</protein>
<keyword evidence="4" id="KW-0326">Glycosidase</keyword>